<accession>A0ABZ2LW93</accession>
<gene>
    <name evidence="2" type="ORF">LZC94_36730</name>
</gene>
<dbReference type="EMBL" id="CP089984">
    <property type="protein sequence ID" value="WXB13376.1"/>
    <property type="molecule type" value="Genomic_DNA"/>
</dbReference>
<evidence type="ECO:0000256" key="1">
    <source>
        <dbReference type="ARBA" id="ARBA00009320"/>
    </source>
</evidence>
<dbReference type="InterPro" id="IPR001544">
    <property type="entry name" value="Aminotrans_IV"/>
</dbReference>
<dbReference type="InterPro" id="IPR050571">
    <property type="entry name" value="Class-IV_PLP-Dep_Aminotrnsfr"/>
</dbReference>
<dbReference type="Gene3D" id="3.30.470.10">
    <property type="match status" value="1"/>
</dbReference>
<dbReference type="Pfam" id="PF01063">
    <property type="entry name" value="Aminotran_4"/>
    <property type="match status" value="1"/>
</dbReference>
<dbReference type="InterPro" id="IPR043131">
    <property type="entry name" value="BCAT-like_N"/>
</dbReference>
<dbReference type="NCBIfam" id="NF006734">
    <property type="entry name" value="PRK09266.1"/>
    <property type="match status" value="1"/>
</dbReference>
<keyword evidence="3" id="KW-1185">Reference proteome</keyword>
<dbReference type="PANTHER" id="PTHR42743:SF2">
    <property type="entry name" value="AMINODEOXYCHORISMATE LYASE"/>
    <property type="match status" value="1"/>
</dbReference>
<dbReference type="SUPFAM" id="SSF56752">
    <property type="entry name" value="D-aminoacid aminotransferase-like PLP-dependent enzymes"/>
    <property type="match status" value="1"/>
</dbReference>
<keyword evidence="2" id="KW-0808">Transferase</keyword>
<dbReference type="Gene3D" id="3.20.10.10">
    <property type="entry name" value="D-amino Acid Aminotransferase, subunit A, domain 2"/>
    <property type="match status" value="1"/>
</dbReference>
<reference evidence="2 3" key="1">
    <citation type="submission" date="2021-12" db="EMBL/GenBank/DDBJ databases">
        <title>Discovery of the Pendulisporaceae a myxobacterial family with distinct sporulation behavior and unique specialized metabolism.</title>
        <authorList>
            <person name="Garcia R."/>
            <person name="Popoff A."/>
            <person name="Bader C.D."/>
            <person name="Loehr J."/>
            <person name="Walesch S."/>
            <person name="Walt C."/>
            <person name="Boldt J."/>
            <person name="Bunk B."/>
            <person name="Haeckl F.J.F.P.J."/>
            <person name="Gunesch A.P."/>
            <person name="Birkelbach J."/>
            <person name="Nuebel U."/>
            <person name="Pietschmann T."/>
            <person name="Bach T."/>
            <person name="Mueller R."/>
        </authorList>
    </citation>
    <scope>NUCLEOTIDE SEQUENCE [LARGE SCALE GENOMIC DNA]</scope>
    <source>
        <strain evidence="2 3">MSr11954</strain>
    </source>
</reference>
<proteinExistence type="inferred from homology"/>
<organism evidence="2 3">
    <name type="scientific">Pendulispora albinea</name>
    <dbReference type="NCBI Taxonomy" id="2741071"/>
    <lineage>
        <taxon>Bacteria</taxon>
        <taxon>Pseudomonadati</taxon>
        <taxon>Myxococcota</taxon>
        <taxon>Myxococcia</taxon>
        <taxon>Myxococcales</taxon>
        <taxon>Sorangiineae</taxon>
        <taxon>Pendulisporaceae</taxon>
        <taxon>Pendulispora</taxon>
    </lineage>
</organism>
<name>A0ABZ2LW93_9BACT</name>
<dbReference type="PANTHER" id="PTHR42743">
    <property type="entry name" value="AMINO-ACID AMINOTRANSFERASE"/>
    <property type="match status" value="1"/>
</dbReference>
<dbReference type="InterPro" id="IPR036038">
    <property type="entry name" value="Aminotransferase-like"/>
</dbReference>
<comment type="similarity">
    <text evidence="1">Belongs to the class-IV pyridoxal-phosphate-dependent aminotransferase family.</text>
</comment>
<dbReference type="RefSeq" id="WP_394823000.1">
    <property type="nucleotide sequence ID" value="NZ_CP089984.1"/>
</dbReference>
<evidence type="ECO:0000313" key="2">
    <source>
        <dbReference type="EMBL" id="WXB13376.1"/>
    </source>
</evidence>
<keyword evidence="2" id="KW-0032">Aminotransferase</keyword>
<dbReference type="Proteomes" id="UP001370348">
    <property type="component" value="Chromosome"/>
</dbReference>
<protein>
    <submittedName>
        <fullName evidence="2">Aminotransferase class IV</fullName>
    </submittedName>
</protein>
<evidence type="ECO:0000313" key="3">
    <source>
        <dbReference type="Proteomes" id="UP001370348"/>
    </source>
</evidence>
<dbReference type="GO" id="GO:0008483">
    <property type="term" value="F:transaminase activity"/>
    <property type="evidence" value="ECO:0007669"/>
    <property type="project" value="UniProtKB-KW"/>
</dbReference>
<dbReference type="InterPro" id="IPR043132">
    <property type="entry name" value="BCAT-like_C"/>
</dbReference>
<sequence length="266" mass="28912">MDRYELNGVPVGLNDMPIVSRIAYGHFSTMQVRGGAVRGLGLHLERLRTSSRDLFGTEVDPATVRAYLRHALEGVDAASARINVFPRTMDWMARSRDPIPLDLLVTVSSPRMPPSGAPRVKSVRFERSLPHIKHIGIGLALLEHGRPAMAAGWDDVLFVDGEGRIEEGSVWNVGFFDGSRVVWPSAPALPGITLQLVQKGLEAKGIPSETREVRLEALSSFRAAFLTSTVSIAQSIGCIDDTVFASDGELIAQLVACYESNPLEPV</sequence>